<dbReference type="OrthoDB" id="7951357at2"/>
<name>A0A0T5PDU5_9RHOB</name>
<sequence>MRITILVAALAAVSACSPSIPDSAAGVGFDDYSEYESRRQASAAAQTGATAVPPAGAMSDEVSTTAVTTQPLSATTTASADDTDSETLARETQAALAATRANSSQQPLRANPNNPAPETVETASGISTENDFDAVGEARSIESDAELIARNREQYQVVQPTALPSRSGNTGPNIVEYALSTKHPVGAKIYSRIGINKQSRFERNCAKYSSADRAQIDFLANGGPNRDKMGLDPDGDGYACGWNPAPFRIAVNG</sequence>
<evidence type="ECO:0000313" key="3">
    <source>
        <dbReference type="EMBL" id="KRS19135.1"/>
    </source>
</evidence>
<evidence type="ECO:0000256" key="2">
    <source>
        <dbReference type="SAM" id="SignalP"/>
    </source>
</evidence>
<dbReference type="EMBL" id="LAXI01000002">
    <property type="protein sequence ID" value="KRS19135.1"/>
    <property type="molecule type" value="Genomic_DNA"/>
</dbReference>
<evidence type="ECO:0000313" key="6">
    <source>
        <dbReference type="Proteomes" id="UP000325785"/>
    </source>
</evidence>
<feature type="compositionally biased region" description="Polar residues" evidence="1">
    <location>
        <begin position="61"/>
        <end position="72"/>
    </location>
</feature>
<feature type="chain" id="PRO_5015044614" description="Excalibur calcium-binding domain-containing protein" evidence="2">
    <location>
        <begin position="25"/>
        <end position="253"/>
    </location>
</feature>
<feature type="region of interest" description="Disordered" evidence="1">
    <location>
        <begin position="35"/>
        <end position="132"/>
    </location>
</feature>
<dbReference type="Proteomes" id="UP000325785">
    <property type="component" value="Chromosome"/>
</dbReference>
<feature type="signal peptide" evidence="2">
    <location>
        <begin position="1"/>
        <end position="24"/>
    </location>
</feature>
<gene>
    <name evidence="4" type="ORF">RIdsm_01699</name>
    <name evidence="3" type="ORF">XM52_05615</name>
</gene>
<dbReference type="RefSeq" id="WP_057814092.1">
    <property type="nucleotide sequence ID" value="NZ_CAXRJZ010000047.1"/>
</dbReference>
<evidence type="ECO:0000256" key="1">
    <source>
        <dbReference type="SAM" id="MobiDB-lite"/>
    </source>
</evidence>
<proteinExistence type="predicted"/>
<feature type="compositionally biased region" description="Polar residues" evidence="1">
    <location>
        <begin position="100"/>
        <end position="113"/>
    </location>
</feature>
<evidence type="ECO:0008006" key="7">
    <source>
        <dbReference type="Google" id="ProtNLM"/>
    </source>
</evidence>
<protein>
    <recommendedName>
        <fullName evidence="7">Excalibur calcium-binding domain-containing protein</fullName>
    </recommendedName>
</protein>
<reference evidence="4 6" key="2">
    <citation type="submission" date="2018-08" db="EMBL/GenBank/DDBJ databases">
        <title>Genetic Globetrotter - A new plasmid hitch-hiking vast phylogenetic and geographic distances.</title>
        <authorList>
            <person name="Vollmers J."/>
            <person name="Petersen J."/>
        </authorList>
    </citation>
    <scope>NUCLEOTIDE SEQUENCE [LARGE SCALE GENOMIC DNA]</scope>
    <source>
        <strain evidence="4 6">DSM 26383</strain>
    </source>
</reference>
<evidence type="ECO:0000313" key="4">
    <source>
        <dbReference type="EMBL" id="QEW25907.1"/>
    </source>
</evidence>
<dbReference type="EMBL" id="CP031598">
    <property type="protein sequence ID" value="QEW25907.1"/>
    <property type="molecule type" value="Genomic_DNA"/>
</dbReference>
<dbReference type="STRING" id="540747.SAMN04488031_103112"/>
<feature type="compositionally biased region" description="Low complexity" evidence="1">
    <location>
        <begin position="40"/>
        <end position="57"/>
    </location>
</feature>
<organism evidence="3 5">
    <name type="scientific">Roseovarius indicus</name>
    <dbReference type="NCBI Taxonomy" id="540747"/>
    <lineage>
        <taxon>Bacteria</taxon>
        <taxon>Pseudomonadati</taxon>
        <taxon>Pseudomonadota</taxon>
        <taxon>Alphaproteobacteria</taxon>
        <taxon>Rhodobacterales</taxon>
        <taxon>Roseobacteraceae</taxon>
        <taxon>Roseovarius</taxon>
    </lineage>
</organism>
<dbReference type="PATRIC" id="fig|540747.5.peg.2704"/>
<dbReference type="PROSITE" id="PS51257">
    <property type="entry name" value="PROKAR_LIPOPROTEIN"/>
    <property type="match status" value="1"/>
</dbReference>
<dbReference type="Proteomes" id="UP000051401">
    <property type="component" value="Unassembled WGS sequence"/>
</dbReference>
<accession>A0A0T5PDU5</accession>
<keyword evidence="2" id="KW-0732">Signal</keyword>
<dbReference type="KEGG" id="rid:RIdsm_01699"/>
<keyword evidence="5" id="KW-1185">Reference proteome</keyword>
<evidence type="ECO:0000313" key="5">
    <source>
        <dbReference type="Proteomes" id="UP000051401"/>
    </source>
</evidence>
<reference evidence="3 5" key="1">
    <citation type="submission" date="2015-04" db="EMBL/GenBank/DDBJ databases">
        <title>The draft genome sequence of Roseovarius indicus B108T.</title>
        <authorList>
            <person name="Li G."/>
            <person name="Lai Q."/>
            <person name="Shao Z."/>
            <person name="Yan P."/>
        </authorList>
    </citation>
    <scope>NUCLEOTIDE SEQUENCE [LARGE SCALE GENOMIC DNA]</scope>
    <source>
        <strain evidence="3 5">B108</strain>
    </source>
</reference>
<dbReference type="AlphaFoldDB" id="A0A0T5PDU5"/>